<dbReference type="EMBL" id="JYDI01000115">
    <property type="protein sequence ID" value="KRY51892.1"/>
    <property type="molecule type" value="Genomic_DNA"/>
</dbReference>
<evidence type="ECO:0000313" key="2">
    <source>
        <dbReference type="EMBL" id="KRY51892.1"/>
    </source>
</evidence>
<keyword evidence="1" id="KW-0812">Transmembrane</keyword>
<reference evidence="2 3" key="1">
    <citation type="submission" date="2015-01" db="EMBL/GenBank/DDBJ databases">
        <title>Evolution of Trichinella species and genotypes.</title>
        <authorList>
            <person name="Korhonen P.K."/>
            <person name="Edoardo P."/>
            <person name="Giuseppe L.R."/>
            <person name="Gasser R.B."/>
        </authorList>
    </citation>
    <scope>NUCLEOTIDE SEQUENCE [LARGE SCALE GENOMIC DNA]</scope>
    <source>
        <strain evidence="2">ISS120</strain>
    </source>
</reference>
<organism evidence="2 3">
    <name type="scientific">Trichinella britovi</name>
    <name type="common">Parasitic roundworm</name>
    <dbReference type="NCBI Taxonomy" id="45882"/>
    <lineage>
        <taxon>Eukaryota</taxon>
        <taxon>Metazoa</taxon>
        <taxon>Ecdysozoa</taxon>
        <taxon>Nematoda</taxon>
        <taxon>Enoplea</taxon>
        <taxon>Dorylaimia</taxon>
        <taxon>Trichinellida</taxon>
        <taxon>Trichinellidae</taxon>
        <taxon>Trichinella</taxon>
    </lineage>
</organism>
<keyword evidence="1" id="KW-0472">Membrane</keyword>
<gene>
    <name evidence="2" type="ORF">T03_2294</name>
</gene>
<sequence>MDESISPASCNNLQAPFIGLSGVIILHFAPALVWNYVFVNTFVVLPVFLLSRNRNRVSNLLRLMQFAMVSIRVWLAQYMRYRGISQTPIVINIPIKTSISAAVFANLEYKLCVALRFVSKEMWERSCGVKYMRKYSIGLRTGGISLSDSEKFHGNSPVITIRRLVFVLPSSLFVSSEHSHSTLANSLTARIVSAAPIYRSISPQGGTGVGQLKFDPSIVLLTVPGLRPFYKSAACYAAALIRCLNRPSVTGDDRTTAS</sequence>
<comment type="caution">
    <text evidence="2">The sequence shown here is derived from an EMBL/GenBank/DDBJ whole genome shotgun (WGS) entry which is preliminary data.</text>
</comment>
<feature type="transmembrane region" description="Helical" evidence="1">
    <location>
        <begin position="60"/>
        <end position="79"/>
    </location>
</feature>
<proteinExistence type="predicted"/>
<dbReference type="AlphaFoldDB" id="A0A0V1CRJ0"/>
<keyword evidence="3" id="KW-1185">Reference proteome</keyword>
<name>A0A0V1CRJ0_TRIBR</name>
<evidence type="ECO:0000256" key="1">
    <source>
        <dbReference type="SAM" id="Phobius"/>
    </source>
</evidence>
<dbReference type="Proteomes" id="UP000054653">
    <property type="component" value="Unassembled WGS sequence"/>
</dbReference>
<keyword evidence="1" id="KW-1133">Transmembrane helix</keyword>
<feature type="transmembrane region" description="Helical" evidence="1">
    <location>
        <begin position="24"/>
        <end position="48"/>
    </location>
</feature>
<accession>A0A0V1CRJ0</accession>
<evidence type="ECO:0000313" key="3">
    <source>
        <dbReference type="Proteomes" id="UP000054653"/>
    </source>
</evidence>
<protein>
    <submittedName>
        <fullName evidence="2">Uncharacterized protein</fullName>
    </submittedName>
</protein>